<dbReference type="InterPro" id="IPR009045">
    <property type="entry name" value="Zn_M74/Hedgehog-like"/>
</dbReference>
<dbReference type="InterPro" id="IPR039561">
    <property type="entry name" value="Peptidase_M15C"/>
</dbReference>
<comment type="caution">
    <text evidence="2">The sequence shown here is derived from an EMBL/GenBank/DDBJ whole genome shotgun (WGS) entry which is preliminary data.</text>
</comment>
<dbReference type="EMBL" id="QJSL01000029">
    <property type="protein sequence ID" value="RXW26693.1"/>
    <property type="molecule type" value="Genomic_DNA"/>
</dbReference>
<dbReference type="AlphaFoldDB" id="A0A4Q2E237"/>
<dbReference type="SUPFAM" id="SSF55166">
    <property type="entry name" value="Hedgehog/DD-peptidase"/>
    <property type="match status" value="1"/>
</dbReference>
<dbReference type="Pfam" id="PF13539">
    <property type="entry name" value="Peptidase_M15_4"/>
    <property type="match status" value="1"/>
</dbReference>
<evidence type="ECO:0000313" key="3">
    <source>
        <dbReference type="Proteomes" id="UP000290875"/>
    </source>
</evidence>
<name>A0A4Q2E237_ENTCL</name>
<accession>A0A4Q2E237</accession>
<reference evidence="2 3" key="1">
    <citation type="submission" date="2018-06" db="EMBL/GenBank/DDBJ databases">
        <title>Carbapenemase-producing Enterobacteriaceae present in wastewater treatment plant effluent and nearby surface waters in the US.</title>
        <authorList>
            <person name="Mathys D.A."/>
            <person name="Mollenkopf D.F."/>
            <person name="Feicht S.M."/>
            <person name="Adams R.J."/>
            <person name="Albers A.L."/>
            <person name="Grooters S.V."/>
            <person name="Stuever D.M."/>
            <person name="Daniels J.B."/>
            <person name="Wittum T.E."/>
        </authorList>
    </citation>
    <scope>NUCLEOTIDE SEQUENCE [LARGE SCALE GENOMIC DNA]</scope>
    <source>
        <strain evidence="2 3">GEO_4_Eff_A</strain>
    </source>
</reference>
<sequence length="129" mass="14497">MINHEFSKTTEKNLKGVHKDLVDVMKKALKLSPVDFGISEGVRNQKRQLELLAAGKSLTSKSRHLTGHAVDVFAVINGTASWEFKHYQTIATAVFQAAKELSVDVEWGGNWTEIKDGVHFQLSRKMYPE</sequence>
<feature type="domain" description="Peptidase M15C" evidence="1">
    <location>
        <begin position="59"/>
        <end position="122"/>
    </location>
</feature>
<gene>
    <name evidence="2" type="ORF">DM877_23280</name>
</gene>
<dbReference type="GO" id="GO:0008233">
    <property type="term" value="F:peptidase activity"/>
    <property type="evidence" value="ECO:0007669"/>
    <property type="project" value="InterPro"/>
</dbReference>
<proteinExistence type="predicted"/>
<dbReference type="CDD" id="cd14845">
    <property type="entry name" value="L-Ala-D-Glu_peptidase_like"/>
    <property type="match status" value="1"/>
</dbReference>
<protein>
    <submittedName>
        <fullName evidence="2">Peptidase M15</fullName>
    </submittedName>
</protein>
<evidence type="ECO:0000313" key="2">
    <source>
        <dbReference type="EMBL" id="RXW26693.1"/>
    </source>
</evidence>
<dbReference type="RefSeq" id="WP_128348776.1">
    <property type="nucleotide sequence ID" value="NZ_QJSL01000029.1"/>
</dbReference>
<organism evidence="2 3">
    <name type="scientific">Enterobacter cloacae</name>
    <dbReference type="NCBI Taxonomy" id="550"/>
    <lineage>
        <taxon>Bacteria</taxon>
        <taxon>Pseudomonadati</taxon>
        <taxon>Pseudomonadota</taxon>
        <taxon>Gammaproteobacteria</taxon>
        <taxon>Enterobacterales</taxon>
        <taxon>Enterobacteriaceae</taxon>
        <taxon>Enterobacter</taxon>
        <taxon>Enterobacter cloacae complex</taxon>
    </lineage>
</organism>
<dbReference type="Gene3D" id="3.30.1380.10">
    <property type="match status" value="1"/>
</dbReference>
<dbReference type="Proteomes" id="UP000290875">
    <property type="component" value="Unassembled WGS sequence"/>
</dbReference>
<evidence type="ECO:0000259" key="1">
    <source>
        <dbReference type="Pfam" id="PF13539"/>
    </source>
</evidence>